<name>A0AAW1Q165_9CHLO</name>
<sequence length="769" mass="86565">MLASPSDDALPWPVVPWRTVVLAGFSKEDWMEQFPAFLLAHGPQADIYVVERSRLWDQPDAPKVFKLTDSTNFTALSTSALWNSTSAPAVPLPQFLGLKVDLLVLRDHMEDQPELYRACPNLCSAFMRVYLPLDRPEGKMKHYFEAIVSDSSYATPPHGIVRQICADPHRSSKSQQIVYRARLHKKHRQLEFVTSLDPHLLRNHSITFLGGIDDWDFVDEVAEACEKRGIVCEFETSSADKLRIYPSLARAAAVILPRFTPKLLIEGLYCGLPFFVPSTKVPVELQDMGTAGLFQELWPQQLHDLLGKDYTDAAYQYSHCLLTYDRMYRQLLAKVVELYSRRQAQALEGAIPNCISPSNCTRPKCLSKAFQKDLRNWSNKLAGRRKRGVDVALVNGNGTCTLPAAFRAPLIILPGQDIGCESEDPIHVVYSGNVGSFVGLFTSLMSALLNAPEPGRLRFHIIVPGTASLQDTCGRLKPYVAASSSYLCEPEQSRALPRGVSIPPCSEASDLPGASCHCGSPQFHIMKFQLAEAKLVELQELLGMLGQFSTTSRLDLFEAMNFARNFADDLLLPHGVRRMIYLDTDTLVLGNLTDLWATKFEDGNIFGAVYSCSQRMHEWYNFKQPIVKATLTKSTCYMNAGAYLMDLEGYRDLGIQQRIGQLLQLHVTHGPVWTKGVHQPSFILALANHTQGLDRRWNMHGLGWQKQFHWDQLLASSVLHFTGKHKPWNGANGWYKPVWRPYSLECVGSELNRSVARRRRFTAFKAKYT</sequence>
<dbReference type="InterPro" id="IPR029044">
    <property type="entry name" value="Nucleotide-diphossugar_trans"/>
</dbReference>
<evidence type="ECO:0000256" key="3">
    <source>
        <dbReference type="ARBA" id="ARBA00022676"/>
    </source>
</evidence>
<keyword evidence="7" id="KW-1185">Reference proteome</keyword>
<evidence type="ECO:0000313" key="6">
    <source>
        <dbReference type="EMBL" id="KAK9814430.1"/>
    </source>
</evidence>
<dbReference type="AlphaFoldDB" id="A0AAW1Q165"/>
<dbReference type="InterPro" id="IPR002495">
    <property type="entry name" value="Glyco_trans_8"/>
</dbReference>
<dbReference type="Gene3D" id="3.90.550.10">
    <property type="entry name" value="Spore Coat Polysaccharide Biosynthesis Protein SpsA, Chain A"/>
    <property type="match status" value="1"/>
</dbReference>
<evidence type="ECO:0000256" key="4">
    <source>
        <dbReference type="ARBA" id="ARBA00022679"/>
    </source>
</evidence>
<evidence type="ECO:0000313" key="7">
    <source>
        <dbReference type="Proteomes" id="UP001489004"/>
    </source>
</evidence>
<dbReference type="Pfam" id="PF01501">
    <property type="entry name" value="Glyco_transf_8"/>
    <property type="match status" value="1"/>
</dbReference>
<keyword evidence="3" id="KW-0328">Glycosyltransferase</keyword>
<keyword evidence="4" id="KW-0808">Transferase</keyword>
<dbReference type="Proteomes" id="UP001489004">
    <property type="component" value="Unassembled WGS sequence"/>
</dbReference>
<dbReference type="PANTHER" id="PTHR13778:SF47">
    <property type="entry name" value="LIPOPOLYSACCHARIDE 1,3-GALACTOSYLTRANSFERASE"/>
    <property type="match status" value="1"/>
</dbReference>
<comment type="similarity">
    <text evidence="2">Belongs to the glycosyltransferase 8 family.</text>
</comment>
<comment type="pathway">
    <text evidence="1">Glycan metabolism; pectin biosynthesis.</text>
</comment>
<gene>
    <name evidence="6" type="ORF">WJX72_005798</name>
</gene>
<evidence type="ECO:0000256" key="2">
    <source>
        <dbReference type="ARBA" id="ARBA00006351"/>
    </source>
</evidence>
<organism evidence="6 7">
    <name type="scientific">[Myrmecia] bisecta</name>
    <dbReference type="NCBI Taxonomy" id="41462"/>
    <lineage>
        <taxon>Eukaryota</taxon>
        <taxon>Viridiplantae</taxon>
        <taxon>Chlorophyta</taxon>
        <taxon>core chlorophytes</taxon>
        <taxon>Trebouxiophyceae</taxon>
        <taxon>Trebouxiales</taxon>
        <taxon>Trebouxiaceae</taxon>
        <taxon>Myrmecia</taxon>
    </lineage>
</organism>
<comment type="caution">
    <text evidence="6">The sequence shown here is derived from an EMBL/GenBank/DDBJ whole genome shotgun (WGS) entry which is preliminary data.</text>
</comment>
<evidence type="ECO:0000256" key="1">
    <source>
        <dbReference type="ARBA" id="ARBA00004877"/>
    </source>
</evidence>
<dbReference type="GO" id="GO:0046872">
    <property type="term" value="F:metal ion binding"/>
    <property type="evidence" value="ECO:0007669"/>
    <property type="project" value="UniProtKB-KW"/>
</dbReference>
<dbReference type="GO" id="GO:0016757">
    <property type="term" value="F:glycosyltransferase activity"/>
    <property type="evidence" value="ECO:0007669"/>
    <property type="project" value="UniProtKB-KW"/>
</dbReference>
<keyword evidence="5" id="KW-0479">Metal-binding</keyword>
<dbReference type="EMBL" id="JALJOR010000007">
    <property type="protein sequence ID" value="KAK9814430.1"/>
    <property type="molecule type" value="Genomic_DNA"/>
</dbReference>
<dbReference type="SUPFAM" id="SSF53448">
    <property type="entry name" value="Nucleotide-diphospho-sugar transferases"/>
    <property type="match status" value="1"/>
</dbReference>
<dbReference type="PANTHER" id="PTHR13778">
    <property type="entry name" value="GLYCOSYLTRANSFERASE 8 DOMAIN-CONTAINING PROTEIN"/>
    <property type="match status" value="1"/>
</dbReference>
<accession>A0AAW1Q165</accession>
<dbReference type="InterPro" id="IPR050748">
    <property type="entry name" value="Glycosyltrans_8_dom-fam"/>
</dbReference>
<proteinExistence type="inferred from homology"/>
<evidence type="ECO:0000256" key="5">
    <source>
        <dbReference type="ARBA" id="ARBA00022723"/>
    </source>
</evidence>
<dbReference type="GO" id="GO:0005794">
    <property type="term" value="C:Golgi apparatus"/>
    <property type="evidence" value="ECO:0007669"/>
    <property type="project" value="TreeGrafter"/>
</dbReference>
<reference evidence="6 7" key="1">
    <citation type="journal article" date="2024" name="Nat. Commun.">
        <title>Phylogenomics reveals the evolutionary origins of lichenization in chlorophyte algae.</title>
        <authorList>
            <person name="Puginier C."/>
            <person name="Libourel C."/>
            <person name="Otte J."/>
            <person name="Skaloud P."/>
            <person name="Haon M."/>
            <person name="Grisel S."/>
            <person name="Petersen M."/>
            <person name="Berrin J.G."/>
            <person name="Delaux P.M."/>
            <person name="Dal Grande F."/>
            <person name="Keller J."/>
        </authorList>
    </citation>
    <scope>NUCLEOTIDE SEQUENCE [LARGE SCALE GENOMIC DNA]</scope>
    <source>
        <strain evidence="6 7">SAG 2043</strain>
    </source>
</reference>
<protein>
    <submittedName>
        <fullName evidence="6">Uncharacterized protein</fullName>
    </submittedName>
</protein>